<name>A0AAE0RC32_9TELE</name>
<dbReference type="InterPro" id="IPR056784">
    <property type="entry name" value="PSF2_N"/>
</dbReference>
<sequence length="453" mass="51202">MPIKLTTQAYCKMLLHAAKYPHCAVNGLLVAEKQKDKKKEGHGAPVLCVDCVPLFHGSLALAPMLEVALCLIDTWCKENKYVIAGYYQANDRIKDARPGQVAEKVATRILENFSNAAMIIVDNSKFNMGCSTPALSIYDHSDNKWKCRDPSVDPFEDWTEAQKITAALLESRSYESLIDFDNHLDDLRNDWTNPEINKSGDLGPFNPGLPVEVPVWLALNMKQRQKCRIVPPEWMDADKLEEIREQERREDAFTPIPSAYYMELTKLLLNHYNSFNSSGKVLKGGVFMEIFDRSSRSAFVRSGTDVGREALQTTSQRADEIRTLVKDIWDTRIAKLRLSADSFINQQEAHARLDNLTLMEINTTRTFLLDSLNFMYKLRSNLQPGSGSGGKRRIINQDVHTACCCSEITFPAATEISSIKTIYYSCSSSAERRGSGPRGHMTVIYIYIYLTKL</sequence>
<dbReference type="PROSITE" id="PS50249">
    <property type="entry name" value="MPN"/>
    <property type="match status" value="1"/>
</dbReference>
<gene>
    <name evidence="8" type="ORF">QTP70_031203</name>
</gene>
<dbReference type="SUPFAM" id="SSF160059">
    <property type="entry name" value="PriA/YqbF domain"/>
    <property type="match status" value="1"/>
</dbReference>
<dbReference type="GO" id="GO:0006260">
    <property type="term" value="P:DNA replication"/>
    <property type="evidence" value="ECO:0007669"/>
    <property type="project" value="UniProtKB-KW"/>
</dbReference>
<evidence type="ECO:0000313" key="9">
    <source>
        <dbReference type="Proteomes" id="UP001274896"/>
    </source>
</evidence>
<dbReference type="SUPFAM" id="SSF158573">
    <property type="entry name" value="GINS helical bundle-like"/>
    <property type="match status" value="1"/>
</dbReference>
<evidence type="ECO:0000256" key="2">
    <source>
        <dbReference type="ARBA" id="ARBA00007461"/>
    </source>
</evidence>
<dbReference type="Gene3D" id="1.20.58.1020">
    <property type="match status" value="1"/>
</dbReference>
<feature type="domain" description="MPN" evidence="7">
    <location>
        <begin position="3"/>
        <end position="144"/>
    </location>
</feature>
<dbReference type="InterPro" id="IPR021151">
    <property type="entry name" value="GINS_A"/>
</dbReference>
<dbReference type="FunFam" id="1.20.58.1020:FF:000001">
    <property type="entry name" value="DNA replication complex GINS protein PSF2"/>
    <property type="match status" value="1"/>
</dbReference>
<keyword evidence="5" id="KW-0539">Nucleus</keyword>
<dbReference type="EMBL" id="JAUCMX010000004">
    <property type="protein sequence ID" value="KAK3549081.1"/>
    <property type="molecule type" value="Genomic_DNA"/>
</dbReference>
<dbReference type="Proteomes" id="UP001274896">
    <property type="component" value="Unassembled WGS sequence"/>
</dbReference>
<accession>A0AAE0RC32</accession>
<dbReference type="Pfam" id="PF25005">
    <property type="entry name" value="PSF2_N"/>
    <property type="match status" value="1"/>
</dbReference>
<comment type="similarity">
    <text evidence="3">Belongs to the GINS2/PSF2 family.</text>
</comment>
<dbReference type="CDD" id="cd21694">
    <property type="entry name" value="GINS_B_Psf2"/>
    <property type="match status" value="1"/>
</dbReference>
<dbReference type="Pfam" id="PF05916">
    <property type="entry name" value="Sld5"/>
    <property type="match status" value="1"/>
</dbReference>
<dbReference type="InterPro" id="IPR037518">
    <property type="entry name" value="MPN"/>
</dbReference>
<organism evidence="8 9">
    <name type="scientific">Hemibagrus guttatus</name>
    <dbReference type="NCBI Taxonomy" id="175788"/>
    <lineage>
        <taxon>Eukaryota</taxon>
        <taxon>Metazoa</taxon>
        <taxon>Chordata</taxon>
        <taxon>Craniata</taxon>
        <taxon>Vertebrata</taxon>
        <taxon>Euteleostomi</taxon>
        <taxon>Actinopterygii</taxon>
        <taxon>Neopterygii</taxon>
        <taxon>Teleostei</taxon>
        <taxon>Ostariophysi</taxon>
        <taxon>Siluriformes</taxon>
        <taxon>Bagridae</taxon>
        <taxon>Hemibagrus</taxon>
    </lineage>
</organism>
<dbReference type="CDD" id="cd11712">
    <property type="entry name" value="GINS_A_psf2"/>
    <property type="match status" value="1"/>
</dbReference>
<comment type="subunit">
    <text evidence="6">Component of the ER membrane protein complex (EMC). EMC8 and EMC9 are mutually exclusive subunits of the EMC complex.</text>
</comment>
<evidence type="ECO:0000256" key="5">
    <source>
        <dbReference type="ARBA" id="ARBA00023242"/>
    </source>
</evidence>
<evidence type="ECO:0000256" key="6">
    <source>
        <dbReference type="ARBA" id="ARBA00046436"/>
    </source>
</evidence>
<comment type="subcellular location">
    <subcellularLocation>
        <location evidence="1">Nucleus</location>
    </subcellularLocation>
</comment>
<proteinExistence type="inferred from homology"/>
<dbReference type="InterPro" id="IPR036224">
    <property type="entry name" value="GINS_bundle-like_dom_sf"/>
</dbReference>
<dbReference type="Pfam" id="PF03665">
    <property type="entry name" value="UPF0172"/>
    <property type="match status" value="1"/>
</dbReference>
<comment type="similarity">
    <text evidence="2">Belongs to the EMC8/EMC9 family.</text>
</comment>
<evidence type="ECO:0000259" key="7">
    <source>
        <dbReference type="PROSITE" id="PS50249"/>
    </source>
</evidence>
<reference evidence="8" key="1">
    <citation type="submission" date="2023-06" db="EMBL/GenBank/DDBJ databases">
        <title>Male Hemibagrus guttatus genome.</title>
        <authorList>
            <person name="Bian C."/>
        </authorList>
    </citation>
    <scope>NUCLEOTIDE SEQUENCE</scope>
    <source>
        <strain evidence="8">Male_cb2023</strain>
        <tissue evidence="8">Muscle</tissue>
    </source>
</reference>
<evidence type="ECO:0000256" key="3">
    <source>
        <dbReference type="ARBA" id="ARBA00010565"/>
    </source>
</evidence>
<comment type="caution">
    <text evidence="8">The sequence shown here is derived from an EMBL/GenBank/DDBJ whole genome shotgun (WGS) entry which is preliminary data.</text>
</comment>
<dbReference type="InterPro" id="IPR005366">
    <property type="entry name" value="EMC8/9"/>
</dbReference>
<dbReference type="GO" id="GO:0072546">
    <property type="term" value="C:EMC complex"/>
    <property type="evidence" value="ECO:0007669"/>
    <property type="project" value="InterPro"/>
</dbReference>
<dbReference type="GO" id="GO:0000228">
    <property type="term" value="C:nuclear chromosome"/>
    <property type="evidence" value="ECO:0007669"/>
    <property type="project" value="UniProtKB-ARBA"/>
</dbReference>
<dbReference type="Gene3D" id="3.40.5.50">
    <property type="match status" value="1"/>
</dbReference>
<keyword evidence="4" id="KW-0235">DNA replication</keyword>
<evidence type="ECO:0000313" key="8">
    <source>
        <dbReference type="EMBL" id="KAK3549081.1"/>
    </source>
</evidence>
<dbReference type="AlphaFoldDB" id="A0AAE0RC32"/>
<dbReference type="CDD" id="cd08060">
    <property type="entry name" value="MPN_UPF0172"/>
    <property type="match status" value="1"/>
</dbReference>
<dbReference type="PANTHER" id="PTHR12941">
    <property type="entry name" value="ER MEMBRANE PROTEIN COMPLEX"/>
    <property type="match status" value="1"/>
</dbReference>
<keyword evidence="9" id="KW-1185">Reference proteome</keyword>
<dbReference type="PANTHER" id="PTHR12941:SF13">
    <property type="entry name" value="ER MEMBRANE PROTEIN COMPLEX SUBUNIT 8"/>
    <property type="match status" value="1"/>
</dbReference>
<protein>
    <recommendedName>
        <fullName evidence="7">MPN domain-containing protein</fullName>
    </recommendedName>
</protein>
<evidence type="ECO:0000256" key="1">
    <source>
        <dbReference type="ARBA" id="ARBA00004123"/>
    </source>
</evidence>
<evidence type="ECO:0000256" key="4">
    <source>
        <dbReference type="ARBA" id="ARBA00022705"/>
    </source>
</evidence>